<dbReference type="GO" id="GO:0008235">
    <property type="term" value="F:metalloexopeptidase activity"/>
    <property type="evidence" value="ECO:0007669"/>
    <property type="project" value="UniProtKB-ARBA"/>
</dbReference>
<dbReference type="GO" id="GO:0004177">
    <property type="term" value="F:aminopeptidase activity"/>
    <property type="evidence" value="ECO:0007669"/>
    <property type="project" value="UniProtKB-KW"/>
</dbReference>
<dbReference type="SUPFAM" id="SSF55920">
    <property type="entry name" value="Creatinase/aminopeptidase"/>
    <property type="match status" value="1"/>
</dbReference>
<keyword evidence="2" id="KW-0645">Protease</keyword>
<dbReference type="EMBL" id="PNIE01000035">
    <property type="protein sequence ID" value="PMP63444.1"/>
    <property type="molecule type" value="Genomic_DNA"/>
</dbReference>
<dbReference type="PANTHER" id="PTHR46112:SF3">
    <property type="entry name" value="AMINOPEPTIDASE YPDF"/>
    <property type="match status" value="1"/>
</dbReference>
<dbReference type="Proteomes" id="UP000235731">
    <property type="component" value="Unassembled WGS sequence"/>
</dbReference>
<dbReference type="AlphaFoldDB" id="A0A2N7PK60"/>
<dbReference type="PANTHER" id="PTHR46112">
    <property type="entry name" value="AMINOPEPTIDASE"/>
    <property type="match status" value="1"/>
</dbReference>
<comment type="caution">
    <text evidence="2">The sequence shown here is derived from an EMBL/GenBank/DDBJ whole genome shotgun (WGS) entry which is preliminary data.</text>
</comment>
<protein>
    <submittedName>
        <fullName evidence="2">Aminopeptidase P family protein</fullName>
    </submittedName>
</protein>
<dbReference type="InterPro" id="IPR050659">
    <property type="entry name" value="Peptidase_M24B"/>
</dbReference>
<sequence>YKLIGISNPLKTIRMIKDKEELKRIKEAIKITDKIYYELLNYLKPGLSELEIRGKIVELIFKHSAEGESFPSIVAGSANSAVPHWESSREPLTQGPLLIDMGVLYKGYCSDFTRTLYLGRADSEFKKIYSLVKTAWFKAFEKVKVGTPIYEIDKAVREYFEKKGVLSNFTHATGHGIGIEIHEFPRIYYQKNKKFLKEQPLIQEGMVFTIEPGLYFPGRYGIRLENIVIVENGEGKIYSEVPLDLLEL</sequence>
<dbReference type="InterPro" id="IPR001714">
    <property type="entry name" value="Pept_M24_MAP"/>
</dbReference>
<dbReference type="Gene3D" id="3.90.230.10">
    <property type="entry name" value="Creatinase/methionine aminopeptidase superfamily"/>
    <property type="match status" value="1"/>
</dbReference>
<keyword evidence="2" id="KW-0378">Hydrolase</keyword>
<dbReference type="InterPro" id="IPR036005">
    <property type="entry name" value="Creatinase/aminopeptidase-like"/>
</dbReference>
<dbReference type="PRINTS" id="PR00599">
    <property type="entry name" value="MAPEPTIDASE"/>
</dbReference>
<evidence type="ECO:0000259" key="1">
    <source>
        <dbReference type="Pfam" id="PF00557"/>
    </source>
</evidence>
<feature type="non-terminal residue" evidence="2">
    <location>
        <position position="1"/>
    </location>
</feature>
<feature type="domain" description="Peptidase M24" evidence="1">
    <location>
        <begin position="24"/>
        <end position="231"/>
    </location>
</feature>
<dbReference type="Pfam" id="PF00557">
    <property type="entry name" value="Peptidase_M24"/>
    <property type="match status" value="1"/>
</dbReference>
<keyword evidence="2" id="KW-0031">Aminopeptidase</keyword>
<evidence type="ECO:0000313" key="3">
    <source>
        <dbReference type="Proteomes" id="UP000235731"/>
    </source>
</evidence>
<dbReference type="InterPro" id="IPR000994">
    <property type="entry name" value="Pept_M24"/>
</dbReference>
<gene>
    <name evidence="2" type="ORF">C0197_02580</name>
</gene>
<organism evidence="2 3">
    <name type="scientific">Caldimicrobium thiodismutans</name>
    <dbReference type="NCBI Taxonomy" id="1653476"/>
    <lineage>
        <taxon>Bacteria</taxon>
        <taxon>Pseudomonadati</taxon>
        <taxon>Thermodesulfobacteriota</taxon>
        <taxon>Thermodesulfobacteria</taxon>
        <taxon>Thermodesulfobacteriales</taxon>
        <taxon>Thermodesulfobacteriaceae</taxon>
        <taxon>Caldimicrobium</taxon>
    </lineage>
</organism>
<evidence type="ECO:0000313" key="2">
    <source>
        <dbReference type="EMBL" id="PMP63444.1"/>
    </source>
</evidence>
<accession>A0A2N7PK60</accession>
<reference evidence="2 3" key="1">
    <citation type="submission" date="2018-01" db="EMBL/GenBank/DDBJ databases">
        <title>Metagenomic assembled genomes from two thermal pools in the Uzon Caldera, Kamchatka, Russia.</title>
        <authorList>
            <person name="Wilkins L."/>
            <person name="Ettinger C."/>
        </authorList>
    </citation>
    <scope>NUCLEOTIDE SEQUENCE [LARGE SCALE GENOMIC DNA]</scope>
    <source>
        <strain evidence="2">ZAV-15</strain>
    </source>
</reference>
<proteinExistence type="predicted"/>
<name>A0A2N7PK60_9BACT</name>